<dbReference type="Proteomes" id="UP000233551">
    <property type="component" value="Unassembled WGS sequence"/>
</dbReference>
<protein>
    <submittedName>
        <fullName evidence="2">Uncharacterized protein</fullName>
    </submittedName>
</protein>
<organism evidence="2 3">
    <name type="scientific">Punica granatum</name>
    <name type="common">Pomegranate</name>
    <dbReference type="NCBI Taxonomy" id="22663"/>
    <lineage>
        <taxon>Eukaryota</taxon>
        <taxon>Viridiplantae</taxon>
        <taxon>Streptophyta</taxon>
        <taxon>Embryophyta</taxon>
        <taxon>Tracheophyta</taxon>
        <taxon>Spermatophyta</taxon>
        <taxon>Magnoliopsida</taxon>
        <taxon>eudicotyledons</taxon>
        <taxon>Gunneridae</taxon>
        <taxon>Pentapetalae</taxon>
        <taxon>rosids</taxon>
        <taxon>malvids</taxon>
        <taxon>Myrtales</taxon>
        <taxon>Lythraceae</taxon>
        <taxon>Punica</taxon>
    </lineage>
</organism>
<gene>
    <name evidence="2" type="ORF">CRG98_001857</name>
</gene>
<dbReference type="EMBL" id="PGOL01000076">
    <property type="protein sequence ID" value="PKI77733.1"/>
    <property type="molecule type" value="Genomic_DNA"/>
</dbReference>
<comment type="caution">
    <text evidence="2">The sequence shown here is derived from an EMBL/GenBank/DDBJ whole genome shotgun (WGS) entry which is preliminary data.</text>
</comment>
<evidence type="ECO:0000313" key="3">
    <source>
        <dbReference type="Proteomes" id="UP000233551"/>
    </source>
</evidence>
<name>A0A2I0LAL5_PUNGR</name>
<feature type="region of interest" description="Disordered" evidence="1">
    <location>
        <begin position="1"/>
        <end position="66"/>
    </location>
</feature>
<reference evidence="2 3" key="1">
    <citation type="submission" date="2017-11" db="EMBL/GenBank/DDBJ databases">
        <title>De-novo sequencing of pomegranate (Punica granatum L.) genome.</title>
        <authorList>
            <person name="Akparov Z."/>
            <person name="Amiraslanov A."/>
            <person name="Hajiyeva S."/>
            <person name="Abbasov M."/>
            <person name="Kaur K."/>
            <person name="Hamwieh A."/>
            <person name="Solovyev V."/>
            <person name="Salamov A."/>
            <person name="Braich B."/>
            <person name="Kosarev P."/>
            <person name="Mahmoud A."/>
            <person name="Hajiyev E."/>
            <person name="Babayeva S."/>
            <person name="Izzatullayeva V."/>
            <person name="Mammadov A."/>
            <person name="Mammadov A."/>
            <person name="Sharifova S."/>
            <person name="Ojaghi J."/>
            <person name="Eynullazada K."/>
            <person name="Bayramov B."/>
            <person name="Abdulazimova A."/>
            <person name="Shahmuradov I."/>
        </authorList>
    </citation>
    <scope>NUCLEOTIDE SEQUENCE [LARGE SCALE GENOMIC DNA]</scope>
    <source>
        <strain evidence="3">cv. AG2017</strain>
        <tissue evidence="2">Leaf</tissue>
    </source>
</reference>
<evidence type="ECO:0000256" key="1">
    <source>
        <dbReference type="SAM" id="MobiDB-lite"/>
    </source>
</evidence>
<evidence type="ECO:0000313" key="2">
    <source>
        <dbReference type="EMBL" id="PKI77733.1"/>
    </source>
</evidence>
<keyword evidence="3" id="KW-1185">Reference proteome</keyword>
<dbReference type="AlphaFoldDB" id="A0A2I0LAL5"/>
<feature type="compositionally biased region" description="Basic and acidic residues" evidence="1">
    <location>
        <begin position="81"/>
        <end position="94"/>
    </location>
</feature>
<feature type="region of interest" description="Disordered" evidence="1">
    <location>
        <begin position="81"/>
        <end position="119"/>
    </location>
</feature>
<feature type="compositionally biased region" description="Basic and acidic residues" evidence="1">
    <location>
        <begin position="13"/>
        <end position="26"/>
    </location>
</feature>
<accession>A0A2I0LAL5</accession>
<proteinExistence type="predicted"/>
<sequence>MLGQNPKVVIAGPRHESSKCRTEARCGAEAQKWGQSPMRGRNPNVSPKLDAENTGPEPDARPKPNAVNACSIRKCKRCKSKGEDRGWSTREGRHNSPVMRGGWSGWTASGHITSRRGEVKTVGGLPAKVGTTRLSCETG</sequence>